<gene>
    <name evidence="1" type="ORF">HDG41_004646</name>
</gene>
<proteinExistence type="predicted"/>
<dbReference type="InterPro" id="IPR021769">
    <property type="entry name" value="DUF3331"/>
</dbReference>
<comment type="caution">
    <text evidence="1">The sequence shown here is derived from an EMBL/GenBank/DDBJ whole genome shotgun (WGS) entry which is preliminary data.</text>
</comment>
<dbReference type="AlphaFoldDB" id="A0A7W8L8P5"/>
<dbReference type="Pfam" id="PF11811">
    <property type="entry name" value="DUF3331"/>
    <property type="match status" value="1"/>
</dbReference>
<evidence type="ECO:0008006" key="3">
    <source>
        <dbReference type="Google" id="ProtNLM"/>
    </source>
</evidence>
<reference evidence="1 2" key="1">
    <citation type="submission" date="2020-08" db="EMBL/GenBank/DDBJ databases">
        <title>Genomic Encyclopedia of Type Strains, Phase IV (KMG-V): Genome sequencing to study the core and pangenomes of soil and plant-associated prokaryotes.</title>
        <authorList>
            <person name="Whitman W."/>
        </authorList>
    </citation>
    <scope>NUCLEOTIDE SEQUENCE [LARGE SCALE GENOMIC DNA]</scope>
    <source>
        <strain evidence="1 2">JPY162</strain>
    </source>
</reference>
<protein>
    <recommendedName>
        <fullName evidence="3">DUF3331 domain-containing protein</fullName>
    </recommendedName>
</protein>
<accession>A0A7W8L8P5</accession>
<name>A0A7W8L8P5_9BURK</name>
<dbReference type="EMBL" id="JACHDE010000009">
    <property type="protein sequence ID" value="MBB5402560.1"/>
    <property type="molecule type" value="Genomic_DNA"/>
</dbReference>
<dbReference type="RefSeq" id="WP_184227230.1">
    <property type="nucleotide sequence ID" value="NZ_JACHDE010000009.1"/>
</dbReference>
<dbReference type="Proteomes" id="UP000592820">
    <property type="component" value="Unassembled WGS sequence"/>
</dbReference>
<organism evidence="1 2">
    <name type="scientific">Paraburkholderia youngii</name>
    <dbReference type="NCBI Taxonomy" id="2782701"/>
    <lineage>
        <taxon>Bacteria</taxon>
        <taxon>Pseudomonadati</taxon>
        <taxon>Pseudomonadota</taxon>
        <taxon>Betaproteobacteria</taxon>
        <taxon>Burkholderiales</taxon>
        <taxon>Burkholderiaceae</taxon>
        <taxon>Paraburkholderia</taxon>
    </lineage>
</organism>
<evidence type="ECO:0000313" key="2">
    <source>
        <dbReference type="Proteomes" id="UP000592820"/>
    </source>
</evidence>
<evidence type="ECO:0000313" key="1">
    <source>
        <dbReference type="EMBL" id="MBB5402560.1"/>
    </source>
</evidence>
<sequence length="99" mass="11313">MSTREYAAAQVARVQVEILEQSENTLIIRWLEPGRCHYGEQRWRRRAARAAGVCVVSQRAIRRGEDVFRPAERPAPRNASAMISVEACRLLNMVSGEFR</sequence>